<evidence type="ECO:0000313" key="2">
    <source>
        <dbReference type="EMBL" id="QKF93671.1"/>
    </source>
</evidence>
<feature type="domain" description="DM2" evidence="1">
    <location>
        <begin position="516"/>
        <end position="599"/>
    </location>
</feature>
<keyword evidence="3" id="KW-1185">Reference proteome</keyword>
<name>A0A7D3UTR2_9VIRU</name>
<accession>A0A7D3UTR2</accession>
<organism evidence="2 3">
    <name type="scientific">Fadolivirus FV1/VV64</name>
    <dbReference type="NCBI Taxonomy" id="3070911"/>
    <lineage>
        <taxon>Viruses</taxon>
        <taxon>Varidnaviria</taxon>
        <taxon>Bamfordvirae</taxon>
        <taxon>Nucleocytoviricota</taxon>
        <taxon>Megaviricetes</taxon>
        <taxon>Imitervirales</taxon>
        <taxon>Mimiviridae</taxon>
        <taxon>Klosneuvirinae</taxon>
        <taxon>Fadolivirus</taxon>
        <taxon>Fadolivirus algeromassiliense</taxon>
    </lineage>
</organism>
<sequence>MNDLDRISKMFDTQCNYTHNHCKDIANRIIEYHNKGSKVTNDFFTSYLLYLDNGISYYYDNCSNRKEICGPVILRMLSYIIPTDDDLVQIATLFTRVTQQQYAYSRVIVTNDITSQVYKLLVDRKLKMPTRMLEIVLKNRDMESAILLIKHINSDTRCLEEACLCPNSEQLVNLMLSQKISITPTAIKNSITSHNQIVFNTLLQYSFVCDIECLKEACRMLDIDAVNKILMCKVMPTTECIDSLLSSCMPGYGKSKECNNAKKVATIIDLLVSFGYVLTYDDVFNALIRGCYVNNISRFGIKLDSRFLEACTQLSYYPYSDIDIKPTMECLYIESKRVNNIQNMKKLIATGLKPDVKCLVHACDNKTNIQNIRYLIETHQVKPNLECLKALARHIGNSTLTYLLNNMEEIEQEEVTNNDQVNENPFLDTDYEDERNDDVLGMSFSEKKCSEQIEELTHAINKAKDILNKKNDKKINVVDSDDDSDDTKNKIKNTSKINDKKYEIVKVTTSKARSVNKKARYSLRPASLKVFNLSKDSKLTLLETRKLLLDYISKNHLVDTVKKNLIRIDDNLSKLLRIGVGKYIDFCDIDYVSCKILKI</sequence>
<protein>
    <submittedName>
        <fullName evidence="2">SWIB/MDM2 domain-containing protein</fullName>
    </submittedName>
</protein>
<gene>
    <name evidence="2" type="ORF">Fadolivirus_1_213</name>
</gene>
<dbReference type="SUPFAM" id="SSF47592">
    <property type="entry name" value="SWIB/MDM2 domain"/>
    <property type="match status" value="1"/>
</dbReference>
<dbReference type="EMBL" id="MT418680">
    <property type="protein sequence ID" value="QKF93671.1"/>
    <property type="molecule type" value="Genomic_DNA"/>
</dbReference>
<proteinExistence type="predicted"/>
<dbReference type="InterPro" id="IPR036885">
    <property type="entry name" value="SWIB_MDM2_dom_sf"/>
</dbReference>
<evidence type="ECO:0000313" key="3">
    <source>
        <dbReference type="Proteomes" id="UP001162001"/>
    </source>
</evidence>
<evidence type="ECO:0000259" key="1">
    <source>
        <dbReference type="PROSITE" id="PS51925"/>
    </source>
</evidence>
<dbReference type="InterPro" id="IPR003121">
    <property type="entry name" value="SWIB_MDM2_domain"/>
</dbReference>
<dbReference type="Proteomes" id="UP001162001">
    <property type="component" value="Segment"/>
</dbReference>
<dbReference type="PROSITE" id="PS51925">
    <property type="entry name" value="SWIB_MDM2"/>
    <property type="match status" value="1"/>
</dbReference>
<reference evidence="2 3" key="1">
    <citation type="submission" date="2020-04" db="EMBL/GenBank/DDBJ databases">
        <title>Advantages and limits of metagenomic assembly and binning of a giant virus.</title>
        <authorList>
            <person name="Schulz F."/>
            <person name="Andreani J."/>
            <person name="Francis R."/>
            <person name="Boudjemaa H."/>
            <person name="Bou Khalil J.Y."/>
            <person name="Lee J."/>
            <person name="La Scola B."/>
            <person name="Woyke T."/>
        </authorList>
    </citation>
    <scope>NUCLEOTIDE SEQUENCE [LARGE SCALE GENOMIC DNA]</scope>
    <source>
        <strain evidence="2 3">FV1/VV64</strain>
    </source>
</reference>